<dbReference type="AlphaFoldDB" id="A0A1X7E227"/>
<name>A0A1X7E227_9BACT</name>
<dbReference type="OrthoDB" id="5472103at2"/>
<accession>A0A1X7E227</accession>
<dbReference type="Proteomes" id="UP000192906">
    <property type="component" value="Unassembled WGS sequence"/>
</dbReference>
<dbReference type="STRING" id="1519643.SAMN06295933_2516"/>
<dbReference type="EMBL" id="FWZU01000004">
    <property type="protein sequence ID" value="SMF25886.1"/>
    <property type="molecule type" value="Genomic_DNA"/>
</dbReference>
<organism evidence="1 2">
    <name type="scientific">Desulfovibrio gilichinskyi</name>
    <dbReference type="NCBI Taxonomy" id="1519643"/>
    <lineage>
        <taxon>Bacteria</taxon>
        <taxon>Pseudomonadati</taxon>
        <taxon>Thermodesulfobacteriota</taxon>
        <taxon>Desulfovibrionia</taxon>
        <taxon>Desulfovibrionales</taxon>
        <taxon>Desulfovibrionaceae</taxon>
        <taxon>Desulfovibrio</taxon>
    </lineage>
</organism>
<protein>
    <submittedName>
        <fullName evidence="1">Uncharacterized protein</fullName>
    </submittedName>
</protein>
<keyword evidence="2" id="KW-1185">Reference proteome</keyword>
<reference evidence="2" key="1">
    <citation type="submission" date="2017-04" db="EMBL/GenBank/DDBJ databases">
        <authorList>
            <person name="Varghese N."/>
            <person name="Submissions S."/>
        </authorList>
    </citation>
    <scope>NUCLEOTIDE SEQUENCE [LARGE SCALE GENOMIC DNA]</scope>
    <source>
        <strain evidence="2">K3S</strain>
    </source>
</reference>
<evidence type="ECO:0000313" key="2">
    <source>
        <dbReference type="Proteomes" id="UP000192906"/>
    </source>
</evidence>
<proteinExistence type="predicted"/>
<sequence>MAISVFDLGLSVEAVSLYLMIESLEGGKIDAAQNCKAPRQLVTIQNCREKWNAEEGDFKSAVKTLVERNIISDEHAEFKILSPDVWITK</sequence>
<dbReference type="RefSeq" id="WP_085102730.1">
    <property type="nucleotide sequence ID" value="NZ_FWZU01000004.1"/>
</dbReference>
<gene>
    <name evidence="1" type="ORF">SAMN06295933_2516</name>
</gene>
<evidence type="ECO:0000313" key="1">
    <source>
        <dbReference type="EMBL" id="SMF25886.1"/>
    </source>
</evidence>